<gene>
    <name evidence="1" type="ORF">E2C01_079476</name>
</gene>
<sequence>MTFLNSSHLNETLLQAVRTAENISALQKTLLSLLQQLHASHACGPVNRHDIQTLTDILNTAEGNFPEQCIVLFIQLACSQVASFQFQTLQDLERIMAIAEENILFMLKTSICQLICFKISGTSCFHLVPEKLSRCMHIAASILHGNHFQAKP</sequence>
<comment type="caution">
    <text evidence="1">The sequence shown here is derived from an EMBL/GenBank/DDBJ whole genome shotgun (WGS) entry which is preliminary data.</text>
</comment>
<dbReference type="EMBL" id="VSRR010066251">
    <property type="protein sequence ID" value="MPC84728.1"/>
    <property type="molecule type" value="Genomic_DNA"/>
</dbReference>
<reference evidence="1 2" key="1">
    <citation type="submission" date="2019-05" db="EMBL/GenBank/DDBJ databases">
        <title>Another draft genome of Portunus trituberculatus and its Hox gene families provides insights of decapod evolution.</title>
        <authorList>
            <person name="Jeong J.-H."/>
            <person name="Song I."/>
            <person name="Kim S."/>
            <person name="Choi T."/>
            <person name="Kim D."/>
            <person name="Ryu S."/>
            <person name="Kim W."/>
        </authorList>
    </citation>
    <scope>NUCLEOTIDE SEQUENCE [LARGE SCALE GENOMIC DNA]</scope>
    <source>
        <tissue evidence="1">Muscle</tissue>
    </source>
</reference>
<proteinExistence type="predicted"/>
<keyword evidence="2" id="KW-1185">Reference proteome</keyword>
<evidence type="ECO:0000313" key="1">
    <source>
        <dbReference type="EMBL" id="MPC84728.1"/>
    </source>
</evidence>
<evidence type="ECO:0000313" key="2">
    <source>
        <dbReference type="Proteomes" id="UP000324222"/>
    </source>
</evidence>
<dbReference type="AlphaFoldDB" id="A0A5B7IVQ8"/>
<organism evidence="1 2">
    <name type="scientific">Portunus trituberculatus</name>
    <name type="common">Swimming crab</name>
    <name type="synonym">Neptunus trituberculatus</name>
    <dbReference type="NCBI Taxonomy" id="210409"/>
    <lineage>
        <taxon>Eukaryota</taxon>
        <taxon>Metazoa</taxon>
        <taxon>Ecdysozoa</taxon>
        <taxon>Arthropoda</taxon>
        <taxon>Crustacea</taxon>
        <taxon>Multicrustacea</taxon>
        <taxon>Malacostraca</taxon>
        <taxon>Eumalacostraca</taxon>
        <taxon>Eucarida</taxon>
        <taxon>Decapoda</taxon>
        <taxon>Pleocyemata</taxon>
        <taxon>Brachyura</taxon>
        <taxon>Eubrachyura</taxon>
        <taxon>Portunoidea</taxon>
        <taxon>Portunidae</taxon>
        <taxon>Portuninae</taxon>
        <taxon>Portunus</taxon>
    </lineage>
</organism>
<accession>A0A5B7IVQ8</accession>
<dbReference type="Proteomes" id="UP000324222">
    <property type="component" value="Unassembled WGS sequence"/>
</dbReference>
<protein>
    <submittedName>
        <fullName evidence="1">Uncharacterized protein</fullName>
    </submittedName>
</protein>
<name>A0A5B7IVQ8_PORTR</name>